<organism evidence="2 3">
    <name type="scientific">Pseudonocardia hydrocarbonoxydans</name>
    <dbReference type="NCBI Taxonomy" id="76726"/>
    <lineage>
        <taxon>Bacteria</taxon>
        <taxon>Bacillati</taxon>
        <taxon>Actinomycetota</taxon>
        <taxon>Actinomycetes</taxon>
        <taxon>Pseudonocardiales</taxon>
        <taxon>Pseudonocardiaceae</taxon>
        <taxon>Pseudonocardia</taxon>
    </lineage>
</organism>
<dbReference type="Proteomes" id="UP000320338">
    <property type="component" value="Unassembled WGS sequence"/>
</dbReference>
<gene>
    <name evidence="2" type="ORF">PHY01_18430</name>
</gene>
<keyword evidence="3" id="KW-1185">Reference proteome</keyword>
<accession>A0A4Y3WNC8</accession>
<dbReference type="EMBL" id="BJNG01000015">
    <property type="protein sequence ID" value="GEC19560.1"/>
    <property type="molecule type" value="Genomic_DNA"/>
</dbReference>
<evidence type="ECO:0000256" key="1">
    <source>
        <dbReference type="SAM" id="MobiDB-lite"/>
    </source>
</evidence>
<protein>
    <submittedName>
        <fullName evidence="2">Uncharacterized protein</fullName>
    </submittedName>
</protein>
<reference evidence="2 3" key="1">
    <citation type="submission" date="2019-06" db="EMBL/GenBank/DDBJ databases">
        <title>Whole genome shotgun sequence of Pseudonocardia hydrocarbonoxydans NBRC 14498.</title>
        <authorList>
            <person name="Hosoyama A."/>
            <person name="Uohara A."/>
            <person name="Ohji S."/>
            <person name="Ichikawa N."/>
        </authorList>
    </citation>
    <scope>NUCLEOTIDE SEQUENCE [LARGE SCALE GENOMIC DNA]</scope>
    <source>
        <strain evidence="2 3">NBRC 14498</strain>
    </source>
</reference>
<proteinExistence type="predicted"/>
<dbReference type="AlphaFoldDB" id="A0A4Y3WNC8"/>
<sequence>MLAAGTITAVAYAGGPSRDTAGIHGCVQQRTGALRVVDPARGQGCRTGHGYFAEYAVTLSQAAGLPGPAGPRGPRGPAGGGIESLDDLEGLPCNEGSADEGVVDIRILPPEQGSQVLWRCLTDRTVTTAPTPQPTLQPTPTMPEGTPDPSAPPPMSETPPTTAPLVEPTTSGASS</sequence>
<feature type="region of interest" description="Disordered" evidence="1">
    <location>
        <begin position="65"/>
        <end position="96"/>
    </location>
</feature>
<feature type="compositionally biased region" description="Pro residues" evidence="1">
    <location>
        <begin position="131"/>
        <end position="141"/>
    </location>
</feature>
<feature type="region of interest" description="Disordered" evidence="1">
    <location>
        <begin position="126"/>
        <end position="175"/>
    </location>
</feature>
<comment type="caution">
    <text evidence="2">The sequence shown here is derived from an EMBL/GenBank/DDBJ whole genome shotgun (WGS) entry which is preliminary data.</text>
</comment>
<evidence type="ECO:0000313" key="2">
    <source>
        <dbReference type="EMBL" id="GEC19560.1"/>
    </source>
</evidence>
<name>A0A4Y3WNC8_9PSEU</name>
<evidence type="ECO:0000313" key="3">
    <source>
        <dbReference type="Proteomes" id="UP000320338"/>
    </source>
</evidence>